<evidence type="ECO:0000313" key="2">
    <source>
        <dbReference type="EMBL" id="NDV41985.1"/>
    </source>
</evidence>
<keyword evidence="1" id="KW-0472">Membrane</keyword>
<keyword evidence="1" id="KW-0812">Transmembrane</keyword>
<gene>
    <name evidence="2" type="ORF">GTK07_01490</name>
</gene>
<reference evidence="2 3" key="1">
    <citation type="submission" date="2020-01" db="EMBL/GenBank/DDBJ databases">
        <title>Muricauda sediminis sp.nov. 40Bstr401.</title>
        <authorList>
            <person name="Xue Z."/>
            <person name="Zhu S."/>
            <person name="Ren N."/>
            <person name="Chen T."/>
            <person name="Chen X."/>
            <person name="Chen J."/>
            <person name="Yang J."/>
        </authorList>
    </citation>
    <scope>NUCLEOTIDE SEQUENCE [LARGE SCALE GENOMIC DNA]</scope>
    <source>
        <strain evidence="2 3">40Bstr401</strain>
    </source>
</reference>
<evidence type="ECO:0000256" key="1">
    <source>
        <dbReference type="SAM" id="Phobius"/>
    </source>
</evidence>
<proteinExistence type="predicted"/>
<feature type="transmembrane region" description="Helical" evidence="1">
    <location>
        <begin position="47"/>
        <end position="63"/>
    </location>
</feature>
<dbReference type="Proteomes" id="UP000468707">
    <property type="component" value="Unassembled WGS sequence"/>
</dbReference>
<comment type="caution">
    <text evidence="2">The sequence shown here is derived from an EMBL/GenBank/DDBJ whole genome shotgun (WGS) entry which is preliminary data.</text>
</comment>
<name>A0A6I5KQ32_9FLAO</name>
<feature type="transmembrane region" description="Helical" evidence="1">
    <location>
        <begin position="21"/>
        <end position="41"/>
    </location>
</feature>
<dbReference type="AlphaFoldDB" id="A0A6I5KQ32"/>
<feature type="transmembrane region" description="Helical" evidence="1">
    <location>
        <begin position="172"/>
        <end position="188"/>
    </location>
</feature>
<feature type="transmembrane region" description="Helical" evidence="1">
    <location>
        <begin position="107"/>
        <end position="124"/>
    </location>
</feature>
<feature type="transmembrane region" description="Helical" evidence="1">
    <location>
        <begin position="84"/>
        <end position="101"/>
    </location>
</feature>
<accession>A0A6I5KQ32</accession>
<feature type="transmembrane region" description="Helical" evidence="1">
    <location>
        <begin position="145"/>
        <end position="166"/>
    </location>
</feature>
<feature type="transmembrane region" description="Helical" evidence="1">
    <location>
        <begin position="208"/>
        <end position="234"/>
    </location>
</feature>
<feature type="transmembrane region" description="Helical" evidence="1">
    <location>
        <begin position="240"/>
        <end position="260"/>
    </location>
</feature>
<sequence>MKEYFRLQSKILNRKFIDFGLPLLVAYTLLPILFVWFSNFLFAKTEFAGYVYPIIALGPILRMSEPKRNDFLKTVFSRQDYFKLRLVENLICCIPFLAFLIYQRLLIIAMVLLLLAILMARFNMDTKTNFTIPTPFGKKPFEFTVGFRKTFLAFAIAYLLTFISIMVHNFNLGGFSLILVVLVCFSYYSKPENVYYVWNFSTSSKTFLFGKITTCLTNFTLLGLPIVIALSIFFIENVNILIGFAFMCYAYLTAIVLAKYSAYPDEMNLPQAILLAMCLMFPPILIGVIPFFYSKSVKNLNPILHDSN</sequence>
<feature type="transmembrane region" description="Helical" evidence="1">
    <location>
        <begin position="272"/>
        <end position="293"/>
    </location>
</feature>
<evidence type="ECO:0000313" key="3">
    <source>
        <dbReference type="Proteomes" id="UP000468707"/>
    </source>
</evidence>
<keyword evidence="1" id="KW-1133">Transmembrane helix</keyword>
<keyword evidence="3" id="KW-1185">Reference proteome</keyword>
<protein>
    <submittedName>
        <fullName evidence="2">ABC transporter permease</fullName>
    </submittedName>
</protein>
<dbReference type="EMBL" id="JAAAMI010000001">
    <property type="protein sequence ID" value="NDV41985.1"/>
    <property type="molecule type" value="Genomic_DNA"/>
</dbReference>
<organism evidence="2 3">
    <name type="scientific">Flagellimonas sediminis</name>
    <dbReference type="NCBI Taxonomy" id="2696468"/>
    <lineage>
        <taxon>Bacteria</taxon>
        <taxon>Pseudomonadati</taxon>
        <taxon>Bacteroidota</taxon>
        <taxon>Flavobacteriia</taxon>
        <taxon>Flavobacteriales</taxon>
        <taxon>Flavobacteriaceae</taxon>
        <taxon>Flagellimonas</taxon>
    </lineage>
</organism>